<dbReference type="Gramene" id="QL11p046429:mrna">
    <property type="protein sequence ID" value="QL11p046429:mrna"/>
    <property type="gene ID" value="QL11p046429"/>
</dbReference>
<dbReference type="Proteomes" id="UP000594261">
    <property type="component" value="Chromosome 11"/>
</dbReference>
<accession>A0A7N2MZ24</accession>
<keyword evidence="1" id="KW-0472">Membrane</keyword>
<evidence type="ECO:0000313" key="3">
    <source>
        <dbReference type="Proteomes" id="UP000594261"/>
    </source>
</evidence>
<keyword evidence="1" id="KW-0812">Transmembrane</keyword>
<dbReference type="EnsemblPlants" id="QL11p046429:mrna">
    <property type="protein sequence ID" value="QL11p046429:mrna"/>
    <property type="gene ID" value="QL11p046429"/>
</dbReference>
<reference evidence="2 3" key="1">
    <citation type="journal article" date="2016" name="G3 (Bethesda)">
        <title>First Draft Assembly and Annotation of the Genome of a California Endemic Oak Quercus lobata Nee (Fagaceae).</title>
        <authorList>
            <person name="Sork V.L."/>
            <person name="Fitz-Gibbon S.T."/>
            <person name="Puiu D."/>
            <person name="Crepeau M."/>
            <person name="Gugger P.F."/>
            <person name="Sherman R."/>
            <person name="Stevens K."/>
            <person name="Langley C.H."/>
            <person name="Pellegrini M."/>
            <person name="Salzberg S.L."/>
        </authorList>
    </citation>
    <scope>NUCLEOTIDE SEQUENCE [LARGE SCALE GENOMIC DNA]</scope>
    <source>
        <strain evidence="2 3">cv. SW786</strain>
    </source>
</reference>
<protein>
    <submittedName>
        <fullName evidence="2">Uncharacterized protein</fullName>
    </submittedName>
</protein>
<name>A0A7N2MZ24_QUELO</name>
<organism evidence="2 3">
    <name type="scientific">Quercus lobata</name>
    <name type="common">Valley oak</name>
    <dbReference type="NCBI Taxonomy" id="97700"/>
    <lineage>
        <taxon>Eukaryota</taxon>
        <taxon>Viridiplantae</taxon>
        <taxon>Streptophyta</taxon>
        <taxon>Embryophyta</taxon>
        <taxon>Tracheophyta</taxon>
        <taxon>Spermatophyta</taxon>
        <taxon>Magnoliopsida</taxon>
        <taxon>eudicotyledons</taxon>
        <taxon>Gunneridae</taxon>
        <taxon>Pentapetalae</taxon>
        <taxon>rosids</taxon>
        <taxon>fabids</taxon>
        <taxon>Fagales</taxon>
        <taxon>Fagaceae</taxon>
        <taxon>Quercus</taxon>
    </lineage>
</organism>
<evidence type="ECO:0000256" key="1">
    <source>
        <dbReference type="SAM" id="Phobius"/>
    </source>
</evidence>
<sequence>MVSEGAGDEVKMMIQKENTTYVRAITLRVTGSLITNVLLMWSIQYGLELATQTETYIGEECNFNAGIITMVLGFVLIFVEIHILVTMYLEFATEQWQEQEEENHQGMYLELAENLEQQEDLEQENDTYQGSNLKADISVSFAKSNHANRITISILALHFSLPLSFYSKFRPCINGSLIKLYTGYF</sequence>
<dbReference type="InParanoid" id="A0A7N2MZ24"/>
<feature type="transmembrane region" description="Helical" evidence="1">
    <location>
        <begin position="63"/>
        <end position="89"/>
    </location>
</feature>
<dbReference type="EMBL" id="LRBV02000011">
    <property type="status" value="NOT_ANNOTATED_CDS"/>
    <property type="molecule type" value="Genomic_DNA"/>
</dbReference>
<proteinExistence type="predicted"/>
<keyword evidence="3" id="KW-1185">Reference proteome</keyword>
<feature type="transmembrane region" description="Helical" evidence="1">
    <location>
        <begin position="21"/>
        <end position="43"/>
    </location>
</feature>
<reference evidence="2" key="2">
    <citation type="submission" date="2021-01" db="UniProtKB">
        <authorList>
            <consortium name="EnsemblPlants"/>
        </authorList>
    </citation>
    <scope>IDENTIFICATION</scope>
</reference>
<evidence type="ECO:0000313" key="2">
    <source>
        <dbReference type="EnsemblPlants" id="QL11p046429:mrna"/>
    </source>
</evidence>
<dbReference type="AlphaFoldDB" id="A0A7N2MZ24"/>
<keyword evidence="1" id="KW-1133">Transmembrane helix</keyword>